<evidence type="ECO:0000313" key="2">
    <source>
        <dbReference type="EMBL" id="WVZ83518.1"/>
    </source>
</evidence>
<name>A0AAQ3X2F7_PASNO</name>
<proteinExistence type="predicted"/>
<feature type="compositionally biased region" description="Polar residues" evidence="1">
    <location>
        <begin position="1"/>
        <end position="13"/>
    </location>
</feature>
<evidence type="ECO:0000256" key="1">
    <source>
        <dbReference type="SAM" id="MobiDB-lite"/>
    </source>
</evidence>
<sequence length="92" mass="10240">MSPPRQITTSLTPGDNKPLHQHRRKRGTPYLKSKSGRNMGLPTFLAKVSVVGSEVGGLLEIFWLRVRLLILGLLDQRLLLRLLLDPVLAAFG</sequence>
<feature type="region of interest" description="Disordered" evidence="1">
    <location>
        <begin position="1"/>
        <end position="37"/>
    </location>
</feature>
<dbReference type="Proteomes" id="UP001341281">
    <property type="component" value="Chromosome 07"/>
</dbReference>
<gene>
    <name evidence="2" type="ORF">U9M48_030659</name>
</gene>
<evidence type="ECO:0000313" key="3">
    <source>
        <dbReference type="Proteomes" id="UP001341281"/>
    </source>
</evidence>
<keyword evidence="3" id="KW-1185">Reference proteome</keyword>
<dbReference type="EMBL" id="CP144751">
    <property type="protein sequence ID" value="WVZ83518.1"/>
    <property type="molecule type" value="Genomic_DNA"/>
</dbReference>
<reference evidence="2 3" key="1">
    <citation type="submission" date="2024-02" db="EMBL/GenBank/DDBJ databases">
        <title>High-quality chromosome-scale genome assembly of Pensacola bahiagrass (Paspalum notatum Flugge var. saurae).</title>
        <authorList>
            <person name="Vega J.M."/>
            <person name="Podio M."/>
            <person name="Orjuela J."/>
            <person name="Siena L.A."/>
            <person name="Pessino S.C."/>
            <person name="Combes M.C."/>
            <person name="Mariac C."/>
            <person name="Albertini E."/>
            <person name="Pupilli F."/>
            <person name="Ortiz J.P.A."/>
            <person name="Leblanc O."/>
        </authorList>
    </citation>
    <scope>NUCLEOTIDE SEQUENCE [LARGE SCALE GENOMIC DNA]</scope>
    <source>
        <strain evidence="2">R1</strain>
        <tissue evidence="2">Leaf</tissue>
    </source>
</reference>
<accession>A0AAQ3X2F7</accession>
<dbReference type="AlphaFoldDB" id="A0AAQ3X2F7"/>
<protein>
    <submittedName>
        <fullName evidence="2">Uncharacterized protein</fullName>
    </submittedName>
</protein>
<organism evidence="2 3">
    <name type="scientific">Paspalum notatum var. saurae</name>
    <dbReference type="NCBI Taxonomy" id="547442"/>
    <lineage>
        <taxon>Eukaryota</taxon>
        <taxon>Viridiplantae</taxon>
        <taxon>Streptophyta</taxon>
        <taxon>Embryophyta</taxon>
        <taxon>Tracheophyta</taxon>
        <taxon>Spermatophyta</taxon>
        <taxon>Magnoliopsida</taxon>
        <taxon>Liliopsida</taxon>
        <taxon>Poales</taxon>
        <taxon>Poaceae</taxon>
        <taxon>PACMAD clade</taxon>
        <taxon>Panicoideae</taxon>
        <taxon>Andropogonodae</taxon>
        <taxon>Paspaleae</taxon>
        <taxon>Paspalinae</taxon>
        <taxon>Paspalum</taxon>
    </lineage>
</organism>